<feature type="domain" description="C3H1-type" evidence="2">
    <location>
        <begin position="300"/>
        <end position="327"/>
    </location>
</feature>
<dbReference type="Pfam" id="PF00642">
    <property type="entry name" value="zf-CCCH"/>
    <property type="match status" value="1"/>
</dbReference>
<dbReference type="PANTHER" id="PTHR22778">
    <property type="entry name" value="OVARIAN CANCER GENE-2 PROTEIN-RELATED"/>
    <property type="match status" value="1"/>
</dbReference>
<feature type="zinc finger region" description="C3H1-type" evidence="1">
    <location>
        <begin position="300"/>
        <end position="327"/>
    </location>
</feature>
<dbReference type="InterPro" id="IPR029058">
    <property type="entry name" value="AB_hydrolase_fold"/>
</dbReference>
<feature type="zinc finger region" description="C3H1-type" evidence="1">
    <location>
        <begin position="259"/>
        <end position="286"/>
    </location>
</feature>
<dbReference type="PANTHER" id="PTHR22778:SF51">
    <property type="entry name" value="DIHYDROFOLATE REDUCTASE"/>
    <property type="match status" value="1"/>
</dbReference>
<protein>
    <recommendedName>
        <fullName evidence="2">C3H1-type domain-containing protein</fullName>
    </recommendedName>
</protein>
<accession>A0AAD9MJJ1</accession>
<dbReference type="Gene3D" id="3.30.1370.210">
    <property type="match status" value="2"/>
</dbReference>
<name>A0AAD9MJJ1_PROWI</name>
<keyword evidence="4" id="KW-1185">Reference proteome</keyword>
<evidence type="ECO:0000256" key="1">
    <source>
        <dbReference type="PROSITE-ProRule" id="PRU00723"/>
    </source>
</evidence>
<dbReference type="SMART" id="SM00356">
    <property type="entry name" value="ZnF_C3H1"/>
    <property type="match status" value="3"/>
</dbReference>
<evidence type="ECO:0000313" key="4">
    <source>
        <dbReference type="Proteomes" id="UP001255856"/>
    </source>
</evidence>
<evidence type="ECO:0000259" key="2">
    <source>
        <dbReference type="PROSITE" id="PS50103"/>
    </source>
</evidence>
<dbReference type="Pfam" id="PF03959">
    <property type="entry name" value="FSH1"/>
    <property type="match status" value="1"/>
</dbReference>
<comment type="caution">
    <text evidence="3">The sequence shown here is derived from an EMBL/GenBank/DDBJ whole genome shotgun (WGS) entry which is preliminary data.</text>
</comment>
<dbReference type="SUPFAM" id="SSF53474">
    <property type="entry name" value="alpha/beta-Hydrolases"/>
    <property type="match status" value="1"/>
</dbReference>
<dbReference type="AlphaFoldDB" id="A0AAD9MJJ1"/>
<reference evidence="3" key="1">
    <citation type="submission" date="2021-01" db="EMBL/GenBank/DDBJ databases">
        <authorList>
            <person name="Eckstrom K.M.E."/>
        </authorList>
    </citation>
    <scope>NUCLEOTIDE SEQUENCE</scope>
    <source>
        <strain evidence="3">UVCC 0001</strain>
    </source>
</reference>
<feature type="zinc finger region" description="C3H1-type" evidence="1">
    <location>
        <begin position="225"/>
        <end position="252"/>
    </location>
</feature>
<feature type="domain" description="C3H1-type" evidence="2">
    <location>
        <begin position="259"/>
        <end position="286"/>
    </location>
</feature>
<dbReference type="PROSITE" id="PS50103">
    <property type="entry name" value="ZF_C3H1"/>
    <property type="match status" value="3"/>
</dbReference>
<sequence length="620" mass="66910">MARKLRLARVGLDKELDELLDITFIDAPNPASGPIPEDVTPFFDPPYWEWWNAKQDDKGQWMIEDWTSAMEKAAWAMKEYGPFDGTHTDVGTQCVMGFSQGGAMAHVVVGLQRSGKYFQEFPPLKFMILFAGIRLRVGSLAAVYDHIADVPSCHIIGDRDPVKQMTNYLIESFDDPLVINHTKGHVIPQLPPPDLQRLKDFIREQQKKLLIVIFCETDPAAGQGDDRRQICFDFTKGVCSRGASCKYSHSVEHIIAVNSEEKGICFDFLKGLCNRGLMCRFSHDLSNLQPPQQEANGGRRKYAPICYDFVKNQCSRGDECRYSHDYASIFYGPRSSGKNLNVICVDYTRSAANAMASVLPYGHPAYAHGYAPVPWDGNPYGPVAGPGYYAMPPYQQATNRPPGLEPSAALRAVAAAMAAAERLPEGLGPMPELADQSGGVGVAVAAAPLPRSDLAPRLKQGLEPTAAALDRLRASGADLAQPRGPGLAGDAGLLLVDKSLHRAKHAGLLASSRTGSADLSPTISAGWHTDAPAPGALHDAPALHALGGRPEALAYGAPRRHPSSLLPLHVRLAREAGSGPASGAQTPLPDGAMTMRPGEAVDDRVGLELLQSIWALHGVQ</sequence>
<dbReference type="InterPro" id="IPR000571">
    <property type="entry name" value="Znf_CCCH"/>
</dbReference>
<dbReference type="InterPro" id="IPR005645">
    <property type="entry name" value="FSH-like_dom"/>
</dbReference>
<dbReference type="EMBL" id="JASFZW010000002">
    <property type="protein sequence ID" value="KAK2079967.1"/>
    <property type="molecule type" value="Genomic_DNA"/>
</dbReference>
<feature type="domain" description="C3H1-type" evidence="2">
    <location>
        <begin position="225"/>
        <end position="252"/>
    </location>
</feature>
<gene>
    <name evidence="3" type="ORF">QBZ16_002362</name>
</gene>
<keyword evidence="1" id="KW-0479">Metal-binding</keyword>
<keyword evidence="1" id="KW-0862">Zinc</keyword>
<dbReference type="Proteomes" id="UP001255856">
    <property type="component" value="Unassembled WGS sequence"/>
</dbReference>
<evidence type="ECO:0000313" key="3">
    <source>
        <dbReference type="EMBL" id="KAK2079967.1"/>
    </source>
</evidence>
<keyword evidence="1" id="KW-0863">Zinc-finger</keyword>
<dbReference type="Gene3D" id="3.40.50.1820">
    <property type="entry name" value="alpha/beta hydrolase"/>
    <property type="match status" value="1"/>
</dbReference>
<organism evidence="3 4">
    <name type="scientific">Prototheca wickerhamii</name>
    <dbReference type="NCBI Taxonomy" id="3111"/>
    <lineage>
        <taxon>Eukaryota</taxon>
        <taxon>Viridiplantae</taxon>
        <taxon>Chlorophyta</taxon>
        <taxon>core chlorophytes</taxon>
        <taxon>Trebouxiophyceae</taxon>
        <taxon>Chlorellales</taxon>
        <taxon>Chlorellaceae</taxon>
        <taxon>Prototheca</taxon>
    </lineage>
</organism>
<dbReference type="GO" id="GO:0008270">
    <property type="term" value="F:zinc ion binding"/>
    <property type="evidence" value="ECO:0007669"/>
    <property type="project" value="UniProtKB-KW"/>
</dbReference>
<proteinExistence type="predicted"/>